<dbReference type="SUPFAM" id="SSF46785">
    <property type="entry name" value="Winged helix' DNA-binding domain"/>
    <property type="match status" value="1"/>
</dbReference>
<keyword evidence="2 4" id="KW-0396">Initiation factor</keyword>
<feature type="region of interest" description="Disordered" evidence="5">
    <location>
        <begin position="1"/>
        <end position="60"/>
    </location>
</feature>
<comment type="similarity">
    <text evidence="4">Belongs to the eIF-3 subunit C family.</text>
</comment>
<evidence type="ECO:0000313" key="7">
    <source>
        <dbReference type="EMBL" id="RKP34415.1"/>
    </source>
</evidence>
<dbReference type="InterPro" id="IPR058999">
    <property type="entry name" value="EIF3CL_C"/>
</dbReference>
<dbReference type="FunFam" id="1.10.10.10:FF:000300">
    <property type="entry name" value="Eukaryotic translation initiation factor 3 subunit C"/>
    <property type="match status" value="1"/>
</dbReference>
<dbReference type="InterPro" id="IPR000717">
    <property type="entry name" value="PCI_dom"/>
</dbReference>
<evidence type="ECO:0000256" key="1">
    <source>
        <dbReference type="ARBA" id="ARBA00022490"/>
    </source>
</evidence>
<gene>
    <name evidence="4" type="primary">NIP1</name>
    <name evidence="7" type="ORF">BJ085DRAFT_21373</name>
</gene>
<evidence type="ECO:0000256" key="5">
    <source>
        <dbReference type="SAM" id="MobiDB-lite"/>
    </source>
</evidence>
<feature type="compositionally biased region" description="Low complexity" evidence="5">
    <location>
        <begin position="210"/>
        <end position="222"/>
    </location>
</feature>
<dbReference type="GO" id="GO:0003723">
    <property type="term" value="F:RNA binding"/>
    <property type="evidence" value="ECO:0007669"/>
    <property type="project" value="InterPro"/>
</dbReference>
<organism evidence="7 8">
    <name type="scientific">Dimargaris cristalligena</name>
    <dbReference type="NCBI Taxonomy" id="215637"/>
    <lineage>
        <taxon>Eukaryota</taxon>
        <taxon>Fungi</taxon>
        <taxon>Fungi incertae sedis</taxon>
        <taxon>Zoopagomycota</taxon>
        <taxon>Kickxellomycotina</taxon>
        <taxon>Dimargaritomycetes</taxon>
        <taxon>Dimargaritales</taxon>
        <taxon>Dimargaritaceae</taxon>
        <taxon>Dimargaris</taxon>
    </lineage>
</organism>
<feature type="compositionally biased region" description="Polar residues" evidence="5">
    <location>
        <begin position="831"/>
        <end position="842"/>
    </location>
</feature>
<dbReference type="GO" id="GO:0016282">
    <property type="term" value="C:eukaryotic 43S preinitiation complex"/>
    <property type="evidence" value="ECO:0007669"/>
    <property type="project" value="UniProtKB-UniRule"/>
</dbReference>
<dbReference type="GO" id="GO:0003743">
    <property type="term" value="F:translation initiation factor activity"/>
    <property type="evidence" value="ECO:0007669"/>
    <property type="project" value="UniProtKB-UniRule"/>
</dbReference>
<dbReference type="EMBL" id="ML003212">
    <property type="protein sequence ID" value="RKP34415.1"/>
    <property type="molecule type" value="Genomic_DNA"/>
</dbReference>
<keyword evidence="1 4" id="KW-0963">Cytoplasm</keyword>
<name>A0A4P9ZMQ7_9FUNG</name>
<dbReference type="Pfam" id="PF01399">
    <property type="entry name" value="PCI"/>
    <property type="match status" value="1"/>
</dbReference>
<feature type="domain" description="PCI" evidence="6">
    <location>
        <begin position="571"/>
        <end position="748"/>
    </location>
</feature>
<feature type="region of interest" description="Disordered" evidence="5">
    <location>
        <begin position="178"/>
        <end position="222"/>
    </location>
</feature>
<evidence type="ECO:0000256" key="4">
    <source>
        <dbReference type="HAMAP-Rule" id="MF_03002"/>
    </source>
</evidence>
<dbReference type="PANTHER" id="PTHR13937:SF0">
    <property type="entry name" value="EUKARYOTIC TRANSLATION INITIATION FACTOR 3 SUBUNIT C-RELATED"/>
    <property type="match status" value="1"/>
</dbReference>
<accession>A0A4P9ZMQ7</accession>
<dbReference type="HAMAP" id="MF_03002">
    <property type="entry name" value="eIF3c"/>
    <property type="match status" value="1"/>
</dbReference>
<dbReference type="Pfam" id="PF05470">
    <property type="entry name" value="eIF-3c_N"/>
    <property type="match status" value="1"/>
</dbReference>
<keyword evidence="3 4" id="KW-0648">Protein biosynthesis</keyword>
<dbReference type="SMART" id="SM00088">
    <property type="entry name" value="PINT"/>
    <property type="match status" value="1"/>
</dbReference>
<dbReference type="GO" id="GO:0001732">
    <property type="term" value="P:formation of cytoplasmic translation initiation complex"/>
    <property type="evidence" value="ECO:0007669"/>
    <property type="project" value="UniProtKB-UniRule"/>
</dbReference>
<dbReference type="GO" id="GO:0033290">
    <property type="term" value="C:eukaryotic 48S preinitiation complex"/>
    <property type="evidence" value="ECO:0007669"/>
    <property type="project" value="UniProtKB-UniRule"/>
</dbReference>
<evidence type="ECO:0000256" key="3">
    <source>
        <dbReference type="ARBA" id="ARBA00022917"/>
    </source>
</evidence>
<feature type="compositionally biased region" description="Low complexity" evidence="5">
    <location>
        <begin position="844"/>
        <end position="859"/>
    </location>
</feature>
<comment type="function">
    <text evidence="4">Component of the eukaryotic translation initiation factor 3 (eIF-3) complex, which is involved in protein synthesis of a specialized repertoire of mRNAs and, together with other initiation factors, stimulates binding of mRNA and methionyl-tRNAi to the 40S ribosome. The eIF-3 complex specifically targets and initiates translation of a subset of mRNAs involved in cell proliferation.</text>
</comment>
<dbReference type="Pfam" id="PF26569">
    <property type="entry name" value="EIF3CL_C"/>
    <property type="match status" value="1"/>
</dbReference>
<dbReference type="GO" id="GO:0005852">
    <property type="term" value="C:eukaryotic translation initiation factor 3 complex"/>
    <property type="evidence" value="ECO:0007669"/>
    <property type="project" value="UniProtKB-UniRule"/>
</dbReference>
<evidence type="ECO:0000259" key="6">
    <source>
        <dbReference type="PROSITE" id="PS50250"/>
    </source>
</evidence>
<protein>
    <recommendedName>
        <fullName evidence="4">Eukaryotic translation initiation factor 3 subunit C</fullName>
        <shortName evidence="4">eIF3c</shortName>
    </recommendedName>
    <alternativeName>
        <fullName evidence="4">Eukaryotic translation initiation factor 3 93 kDa subunit homolog</fullName>
        <shortName evidence="4">eIF3 p93</shortName>
    </alternativeName>
    <alternativeName>
        <fullName evidence="4">Translation initiation factor eIF3, p93 subunit homolog</fullName>
    </alternativeName>
</protein>
<dbReference type="InterPro" id="IPR008905">
    <property type="entry name" value="EIF3C_N_dom"/>
</dbReference>
<comment type="subcellular location">
    <subcellularLocation>
        <location evidence="4">Cytoplasm</location>
    </subcellularLocation>
</comment>
<dbReference type="GO" id="GO:0031369">
    <property type="term" value="F:translation initiation factor binding"/>
    <property type="evidence" value="ECO:0007669"/>
    <property type="project" value="InterPro"/>
</dbReference>
<dbReference type="PROSITE" id="PS50250">
    <property type="entry name" value="PCI"/>
    <property type="match status" value="1"/>
</dbReference>
<dbReference type="STRING" id="215637.A0A4P9ZMQ7"/>
<sequence>MSRFFRGDSDSESSSSSSDSSYNSEDEQPVISTRRPAEAPVANTRFARGAYSSDSESEEDVKRVVRSAKDKRFDQLRSHINKITQALKGNDWALVNSEFDSIVKLIPKFGSTFLTNGQPPRFYIRGLVAIDDAIKEITAKKQKMSNGLHAKALNAMKQKSRKINKDYEEAISAYRANPDKPKAAAAAPAPAPAKKAKKTKPVETPKVEPTPKAAPKAKAGALPSTLTARDIPAALQTILESRGKRGINRHSQLKTIQRLLNVATEPSDIVRILLLSVSVRFDQQAISGGYLRFDVWNLALGDLNRILDTLEAAPEVKVHERAESDPMSEDPKVRNEVLGSIISFVDRLDDEYTKSLQALDPHTTDYLRRLRNQSALYSLIARAQNYFESRQMKESTGRAVMRRIEHLYYKPDQVIATLEARLRESYPNRLHSEIIDYNQAAEPSLLVHQLCAYLYRHGEPLLRTRGIICHIYNHALHDRFHAARDMMLMSHLQENIMGFDIETQVLYNRALVQLGLCAFRQGFVRECHSALQDIFATGRQKELLAQGVHNPRNGVLNPEQELLERQRQLPFHMHINLEMLECVYLTSCMLLEIPAMAQAGGTNDPNARKHIISRVFLRLLDFHERQIFTGPPENTRDHILSASRALAVGDWAKCDQLIRDIRIWDLMSTGSDQIKAMLTDRIKEEGLRTYLFTYAPFYDTMALPTLAAMFSLELSSVYRIISKLIWHEELVASLDRVGELIIFHKIDPSKVQQLSLSFADKVVNLVESNEKLFDQKVTSQNKDENDEEDESAGGKGGRDGKHRGDQRGGRGGGRGGRGGYQRSGHQGRQSNNNNQDGQSRTGYGNRSNRGDQQQGRRNQSGGGNPMGGGRSFDSNRRGGYQARA</sequence>
<feature type="region of interest" description="Disordered" evidence="5">
    <location>
        <begin position="776"/>
        <end position="884"/>
    </location>
</feature>
<dbReference type="AlphaFoldDB" id="A0A4P9ZMQ7"/>
<feature type="compositionally biased region" description="Basic and acidic residues" evidence="5">
    <location>
        <begin position="796"/>
        <end position="808"/>
    </location>
</feature>
<proteinExistence type="inferred from homology"/>
<dbReference type="Proteomes" id="UP000268162">
    <property type="component" value="Unassembled WGS sequence"/>
</dbReference>
<dbReference type="InterPro" id="IPR027516">
    <property type="entry name" value="EIF3C"/>
</dbReference>
<reference evidence="8" key="1">
    <citation type="journal article" date="2018" name="Nat. Microbiol.">
        <title>Leveraging single-cell genomics to expand the fungal tree of life.</title>
        <authorList>
            <person name="Ahrendt S.R."/>
            <person name="Quandt C.A."/>
            <person name="Ciobanu D."/>
            <person name="Clum A."/>
            <person name="Salamov A."/>
            <person name="Andreopoulos B."/>
            <person name="Cheng J.F."/>
            <person name="Woyke T."/>
            <person name="Pelin A."/>
            <person name="Henrissat B."/>
            <person name="Reynolds N.K."/>
            <person name="Benny G.L."/>
            <person name="Smith M.E."/>
            <person name="James T.Y."/>
            <person name="Grigoriev I.V."/>
        </authorList>
    </citation>
    <scope>NUCLEOTIDE SEQUENCE [LARGE SCALE GENOMIC DNA]</scope>
    <source>
        <strain evidence="8">RSA 468</strain>
    </source>
</reference>
<dbReference type="PANTHER" id="PTHR13937">
    <property type="entry name" value="EUKARYOTIC TRANSLATION INITATION FACTOR 3, SUBUNIT 8 EIF3S8 -RELATED"/>
    <property type="match status" value="1"/>
</dbReference>
<feature type="compositionally biased region" description="Gly residues" evidence="5">
    <location>
        <begin position="860"/>
        <end position="870"/>
    </location>
</feature>
<feature type="compositionally biased region" description="Low complexity" evidence="5">
    <location>
        <begin position="12"/>
        <end position="23"/>
    </location>
</feature>
<evidence type="ECO:0000256" key="2">
    <source>
        <dbReference type="ARBA" id="ARBA00022540"/>
    </source>
</evidence>
<dbReference type="InterPro" id="IPR036390">
    <property type="entry name" value="WH_DNA-bd_sf"/>
</dbReference>
<keyword evidence="8" id="KW-1185">Reference proteome</keyword>
<feature type="compositionally biased region" description="Gly residues" evidence="5">
    <location>
        <begin position="809"/>
        <end position="821"/>
    </location>
</feature>
<comment type="subunit">
    <text evidence="4">Component of the eukaryotic translation initiation factor 3 (eIF-3) complex.</text>
</comment>
<evidence type="ECO:0000313" key="8">
    <source>
        <dbReference type="Proteomes" id="UP000268162"/>
    </source>
</evidence>